<dbReference type="Proteomes" id="UP001195963">
    <property type="component" value="Unassembled WGS sequence"/>
</dbReference>
<evidence type="ECO:0000256" key="1">
    <source>
        <dbReference type="SAM" id="SignalP"/>
    </source>
</evidence>
<dbReference type="Pfam" id="PF14052">
    <property type="entry name" value="Caps_assemb_Wzi"/>
    <property type="match status" value="1"/>
</dbReference>
<dbReference type="Gene3D" id="2.40.160.130">
    <property type="entry name" value="Capsule assembly protein Wzi"/>
    <property type="match status" value="1"/>
</dbReference>
<dbReference type="EMBL" id="JAHZST010000021">
    <property type="protein sequence ID" value="MBW8186151.1"/>
    <property type="molecule type" value="Genomic_DNA"/>
</dbReference>
<evidence type="ECO:0000313" key="2">
    <source>
        <dbReference type="EMBL" id="MBW8186151.1"/>
    </source>
</evidence>
<sequence length="501" mass="56079">MLKSYSAKLITAFLFSISLLSSSFTVMSAPWVDVSDIYLRADIQALADEGVITVPVNTYPLMWSGIAVDLNKVEPSTLTPALAKAFARVNFYYRNAVGNKGNTRIKAAAATDPARFQHFGSDYREKGELQVSHEYLGERFAYKIAASANYDATDDKEFRLDDSYLAMALGNWMFTAGAIEQWWGPGFDSAMHRSNNARPLPSVMVTRNNAAAFETPWLSWLGPWTLTAGVSRLEEERAIANPLLWNFRSSLRPFRQLEIGFSWATQFCGEGEECSFKSALKSITGQRDCRAENVGEIGCSSYGNQMAGYDVRFSDTWFNVPFGIYYEKTCEDANGSAPWDIVDCGHAAGLDTRFNSDSAQYRLFFEYTDTMVACGADDNVFNCMYEHSEYRSGSRYYGKTYGSTYESDAIVYALGLIGQFENSKGLTSIVRYAQLNKDGSSPSHGWAPQPPKEDLLMLELSYRMPIWQGMMSVGGTVSQSEFEVEDKKTDATLFGTYEYRF</sequence>
<organism evidence="2 3">
    <name type="scientific">Shewanella nanhaiensis</name>
    <dbReference type="NCBI Taxonomy" id="2864872"/>
    <lineage>
        <taxon>Bacteria</taxon>
        <taxon>Pseudomonadati</taxon>
        <taxon>Pseudomonadota</taxon>
        <taxon>Gammaproteobacteria</taxon>
        <taxon>Alteromonadales</taxon>
        <taxon>Shewanellaceae</taxon>
        <taxon>Shewanella</taxon>
    </lineage>
</organism>
<proteinExistence type="predicted"/>
<reference evidence="2 3" key="1">
    <citation type="submission" date="2021-07" db="EMBL/GenBank/DDBJ databases">
        <title>Shewanella sp. nov, isolated from SCS.</title>
        <authorList>
            <person name="Cao W.R."/>
        </authorList>
    </citation>
    <scope>NUCLEOTIDE SEQUENCE [LARGE SCALE GENOMIC DNA]</scope>
    <source>
        <strain evidence="2 3">NR704-98</strain>
    </source>
</reference>
<feature type="chain" id="PRO_5046582998" evidence="1">
    <location>
        <begin position="29"/>
        <end position="501"/>
    </location>
</feature>
<comment type="caution">
    <text evidence="2">The sequence shown here is derived from an EMBL/GenBank/DDBJ whole genome shotgun (WGS) entry which is preliminary data.</text>
</comment>
<keyword evidence="3" id="KW-1185">Reference proteome</keyword>
<accession>A0ABS7EAH2</accession>
<dbReference type="InterPro" id="IPR038636">
    <property type="entry name" value="Wzi_sf"/>
</dbReference>
<protein>
    <submittedName>
        <fullName evidence="2">Capsule assembly Wzi family protein</fullName>
    </submittedName>
</protein>
<name>A0ABS7EAH2_9GAMM</name>
<dbReference type="RefSeq" id="WP_220111468.1">
    <property type="nucleotide sequence ID" value="NZ_JAHZST010000021.1"/>
</dbReference>
<feature type="signal peptide" evidence="1">
    <location>
        <begin position="1"/>
        <end position="28"/>
    </location>
</feature>
<dbReference type="InterPro" id="IPR026950">
    <property type="entry name" value="Caps_assemb_Wzi"/>
</dbReference>
<evidence type="ECO:0000313" key="3">
    <source>
        <dbReference type="Proteomes" id="UP001195963"/>
    </source>
</evidence>
<keyword evidence="1" id="KW-0732">Signal</keyword>
<gene>
    <name evidence="2" type="ORF">K0625_21245</name>
</gene>